<dbReference type="Proteomes" id="UP000004846">
    <property type="component" value="Unassembled WGS sequence"/>
</dbReference>
<evidence type="ECO:0000313" key="2">
    <source>
        <dbReference type="Proteomes" id="UP000004846"/>
    </source>
</evidence>
<protein>
    <submittedName>
        <fullName evidence="1">Uncharacterized protein</fullName>
    </submittedName>
</protein>
<gene>
    <name evidence="1" type="ORF">HMPREF9498_00444</name>
</gene>
<accession>A0A125W993</accession>
<dbReference type="AlphaFoldDB" id="A0A125W993"/>
<comment type="caution">
    <text evidence="1">The sequence shown here is derived from an EMBL/GenBank/DDBJ whole genome shotgun (WGS) entry which is preliminary data.</text>
</comment>
<organism evidence="1 2">
    <name type="scientific">Enterococcus faecalis TX4248</name>
    <dbReference type="NCBI Taxonomy" id="749495"/>
    <lineage>
        <taxon>Bacteria</taxon>
        <taxon>Bacillati</taxon>
        <taxon>Bacillota</taxon>
        <taxon>Bacilli</taxon>
        <taxon>Lactobacillales</taxon>
        <taxon>Enterococcaceae</taxon>
        <taxon>Enterococcus</taxon>
    </lineage>
</organism>
<sequence>MKYSSNISKKAHFQGTRLLKKGSITLIPKLFSQKKERSATKKHHWHSPD</sequence>
<evidence type="ECO:0000313" key="1">
    <source>
        <dbReference type="EMBL" id="EFM83864.1"/>
    </source>
</evidence>
<dbReference type="EMBL" id="AEBR01000012">
    <property type="protein sequence ID" value="EFM83864.1"/>
    <property type="molecule type" value="Genomic_DNA"/>
</dbReference>
<dbReference type="HOGENOM" id="CLU_3135316_0_0_9"/>
<reference evidence="1 2" key="1">
    <citation type="submission" date="2010-07" db="EMBL/GenBank/DDBJ databases">
        <authorList>
            <person name="Sid Ahmed O."/>
        </authorList>
    </citation>
    <scope>NUCLEOTIDE SEQUENCE [LARGE SCALE GENOMIC DNA]</scope>
    <source>
        <strain evidence="1 2">TX4248</strain>
    </source>
</reference>
<proteinExistence type="predicted"/>
<name>A0A125W993_ENTFL</name>